<dbReference type="EMBL" id="CP158256">
    <property type="protein sequence ID" value="XDJ53218.1"/>
    <property type="molecule type" value="Genomic_DNA"/>
</dbReference>
<evidence type="ECO:0000313" key="1">
    <source>
        <dbReference type="EMBL" id="XDJ53218.1"/>
    </source>
</evidence>
<dbReference type="AlphaFoldDB" id="A0AB39DFU5"/>
<organism evidence="1">
    <name type="scientific">Castellaniella ginsengisoli</name>
    <dbReference type="NCBI Taxonomy" id="546114"/>
    <lineage>
        <taxon>Bacteria</taxon>
        <taxon>Pseudomonadati</taxon>
        <taxon>Pseudomonadota</taxon>
        <taxon>Betaproteobacteria</taxon>
        <taxon>Burkholderiales</taxon>
        <taxon>Alcaligenaceae</taxon>
        <taxon>Castellaniella</taxon>
    </lineage>
</organism>
<proteinExistence type="predicted"/>
<dbReference type="RefSeq" id="WP_368644370.1">
    <property type="nucleotide sequence ID" value="NZ_CP158256.1"/>
</dbReference>
<sequence length="50" mass="5919">MKLINNSVTDRDIDLIRLIRPHLKPARQLDCIMRHFLCLLSLNCMMRLPS</sequence>
<name>A0AB39DFU5_9BURK</name>
<protein>
    <submittedName>
        <fullName evidence="1">Uncharacterized protein</fullName>
    </submittedName>
</protein>
<accession>A0AB39DFU5</accession>
<gene>
    <name evidence="1" type="ORF">ABRZ01_01535</name>
</gene>
<reference evidence="1" key="1">
    <citation type="submission" date="2024-05" db="EMBL/GenBank/DDBJ databases">
        <authorList>
            <person name="Luo Y.-C."/>
            <person name="Nicholds J."/>
            <person name="Mortimer T."/>
            <person name="Maboni G."/>
        </authorList>
    </citation>
    <scope>NUCLEOTIDE SEQUENCE</scope>
    <source>
        <strain evidence="1">150964</strain>
    </source>
</reference>